<feature type="compositionally biased region" description="Low complexity" evidence="1">
    <location>
        <begin position="146"/>
        <end position="170"/>
    </location>
</feature>
<evidence type="ECO:0000256" key="1">
    <source>
        <dbReference type="SAM" id="MobiDB-lite"/>
    </source>
</evidence>
<evidence type="ECO:0000313" key="5">
    <source>
        <dbReference type="Proteomes" id="UP000297948"/>
    </source>
</evidence>
<dbReference type="SUPFAM" id="SSF55797">
    <property type="entry name" value="PR-1-like"/>
    <property type="match status" value="1"/>
</dbReference>
<dbReference type="PANTHER" id="PTHR31157:SF1">
    <property type="entry name" value="SCP DOMAIN-CONTAINING PROTEIN"/>
    <property type="match status" value="1"/>
</dbReference>
<dbReference type="CDD" id="cd05379">
    <property type="entry name" value="CAP_bacterial"/>
    <property type="match status" value="1"/>
</dbReference>
<keyword evidence="2" id="KW-1133">Transmembrane helix</keyword>
<gene>
    <name evidence="4" type="ORF">E4099_17655</name>
</gene>
<dbReference type="Gene3D" id="3.40.33.10">
    <property type="entry name" value="CAP"/>
    <property type="match status" value="1"/>
</dbReference>
<feature type="region of interest" description="Disordered" evidence="1">
    <location>
        <begin position="1"/>
        <end position="50"/>
    </location>
</feature>
<comment type="caution">
    <text evidence="4">The sequence shown here is derived from an EMBL/GenBank/DDBJ whole genome shotgun (WGS) entry which is preliminary data.</text>
</comment>
<feature type="region of interest" description="Disordered" evidence="1">
    <location>
        <begin position="66"/>
        <end position="186"/>
    </location>
</feature>
<dbReference type="Pfam" id="PF00188">
    <property type="entry name" value="CAP"/>
    <property type="match status" value="1"/>
</dbReference>
<feature type="compositionally biased region" description="Basic residues" evidence="1">
    <location>
        <begin position="32"/>
        <end position="41"/>
    </location>
</feature>
<feature type="transmembrane region" description="Helical" evidence="2">
    <location>
        <begin position="43"/>
        <end position="63"/>
    </location>
</feature>
<evidence type="ECO:0000256" key="2">
    <source>
        <dbReference type="SAM" id="Phobius"/>
    </source>
</evidence>
<keyword evidence="5" id="KW-1185">Reference proteome</keyword>
<dbReference type="PANTHER" id="PTHR31157">
    <property type="entry name" value="SCP DOMAIN-CONTAINING PROTEIN"/>
    <property type="match status" value="1"/>
</dbReference>
<feature type="domain" description="SCP" evidence="3">
    <location>
        <begin position="193"/>
        <end position="307"/>
    </location>
</feature>
<dbReference type="Proteomes" id="UP000297948">
    <property type="component" value="Unassembled WGS sequence"/>
</dbReference>
<keyword evidence="2" id="KW-0812">Transmembrane</keyword>
<dbReference type="EMBL" id="SRID01000159">
    <property type="protein sequence ID" value="TGB06977.1"/>
    <property type="molecule type" value="Genomic_DNA"/>
</dbReference>
<dbReference type="OrthoDB" id="68195at2"/>
<reference evidence="4 5" key="1">
    <citation type="submission" date="2019-03" db="EMBL/GenBank/DDBJ databases">
        <authorList>
            <person name="Gonzalez-Pimentel J.L."/>
        </authorList>
    </citation>
    <scope>NUCLEOTIDE SEQUENCE [LARGE SCALE GENOMIC DNA]</scope>
    <source>
        <strain evidence="4 5">JCM 31289</strain>
    </source>
</reference>
<accession>A0A4Z0H700</accession>
<evidence type="ECO:0000259" key="3">
    <source>
        <dbReference type="Pfam" id="PF00188"/>
    </source>
</evidence>
<organism evidence="4 5">
    <name type="scientific">Streptomyces palmae</name>
    <dbReference type="NCBI Taxonomy" id="1701085"/>
    <lineage>
        <taxon>Bacteria</taxon>
        <taxon>Bacillati</taxon>
        <taxon>Actinomycetota</taxon>
        <taxon>Actinomycetes</taxon>
        <taxon>Kitasatosporales</taxon>
        <taxon>Streptomycetaceae</taxon>
        <taxon>Streptomyces</taxon>
    </lineage>
</organism>
<protein>
    <submittedName>
        <fullName evidence="4">CAP domain-containing protein</fullName>
    </submittedName>
</protein>
<dbReference type="InterPro" id="IPR014044">
    <property type="entry name" value="CAP_dom"/>
</dbReference>
<feature type="compositionally biased region" description="Low complexity" evidence="1">
    <location>
        <begin position="9"/>
        <end position="24"/>
    </location>
</feature>
<dbReference type="RefSeq" id="WP_135340041.1">
    <property type="nucleotide sequence ID" value="NZ_JBHLTX010000037.1"/>
</dbReference>
<evidence type="ECO:0000313" key="4">
    <source>
        <dbReference type="EMBL" id="TGB06977.1"/>
    </source>
</evidence>
<sequence length="309" mass="31774">MGRHRRAAAEPPAAQPTDTDTDPAISADISSGRHRDRRRGSRVPVRTGLLGASAAVVLGAAAMSSGLLTSGGHSVTAGDGPGGRVSTEDSPDGEATTEGSPSASPTPRDREAAGRGAHRKPAPSATDSHSPSATPGKRSGAPSAEPSPTRTARPAPTRTTRPAPSATTKPAPRHTTAPRGSTGKEAAAEAEVLRLVNQKRAQAGCSPLIADSRLGALAGDFSRDMAERGFFDHTDPDGATPWDRAKRAGITNMGGENIARGQADAQAVMDSWMNSPGHRANILNCDFQTIGVGAHYGAGGPWWTQEFGY</sequence>
<dbReference type="InterPro" id="IPR035940">
    <property type="entry name" value="CAP_sf"/>
</dbReference>
<name>A0A4Z0H700_9ACTN</name>
<proteinExistence type="predicted"/>
<keyword evidence="2" id="KW-0472">Membrane</keyword>
<dbReference type="AlphaFoldDB" id="A0A4Z0H700"/>